<protein>
    <submittedName>
        <fullName evidence="1">Uncharacterized protein</fullName>
    </submittedName>
</protein>
<name>A0A3N0V9S7_9GAMM</name>
<accession>A0A3N0V9S7</accession>
<proteinExistence type="predicted"/>
<dbReference type="Proteomes" id="UP000282106">
    <property type="component" value="Unassembled WGS sequence"/>
</dbReference>
<comment type="caution">
    <text evidence="1">The sequence shown here is derived from an EMBL/GenBank/DDBJ whole genome shotgun (WGS) entry which is preliminary data.</text>
</comment>
<dbReference type="AlphaFoldDB" id="A0A3N0V9S7"/>
<evidence type="ECO:0000313" key="2">
    <source>
        <dbReference type="Proteomes" id="UP000282106"/>
    </source>
</evidence>
<organism evidence="1 2">
    <name type="scientific">Stagnimonas aquatica</name>
    <dbReference type="NCBI Taxonomy" id="2689987"/>
    <lineage>
        <taxon>Bacteria</taxon>
        <taxon>Pseudomonadati</taxon>
        <taxon>Pseudomonadota</taxon>
        <taxon>Gammaproteobacteria</taxon>
        <taxon>Nevskiales</taxon>
        <taxon>Nevskiaceae</taxon>
        <taxon>Stagnimonas</taxon>
    </lineage>
</organism>
<evidence type="ECO:0000313" key="1">
    <source>
        <dbReference type="EMBL" id="ROH89459.1"/>
    </source>
</evidence>
<dbReference type="InParanoid" id="A0A3N0V9S7"/>
<dbReference type="EMBL" id="RJVO01000004">
    <property type="protein sequence ID" value="ROH89459.1"/>
    <property type="molecule type" value="Genomic_DNA"/>
</dbReference>
<sequence length="79" mass="9992">MPEVGARDWKLHVALQLERQFLSADNHTEFHNYLFVPDQFLSEQWRYQRHDLLQDQVQWYLYFIGMFRFRYRLQQIQQQ</sequence>
<keyword evidence="2" id="KW-1185">Reference proteome</keyword>
<reference evidence="1 2" key="1">
    <citation type="submission" date="2018-10" db="EMBL/GenBank/DDBJ databases">
        <authorList>
            <person name="Chen W.-M."/>
        </authorList>
    </citation>
    <scope>NUCLEOTIDE SEQUENCE [LARGE SCALE GENOMIC DNA]</scope>
    <source>
        <strain evidence="1 2">THS-13</strain>
    </source>
</reference>
<gene>
    <name evidence="1" type="ORF">ED208_09975</name>
</gene>